<dbReference type="OrthoDB" id="5429716at2759"/>
<keyword evidence="3" id="KW-1185">Reference proteome</keyword>
<dbReference type="Proteomes" id="UP000800092">
    <property type="component" value="Unassembled WGS sequence"/>
</dbReference>
<dbReference type="EMBL" id="ML991838">
    <property type="protein sequence ID" value="KAF2230645.1"/>
    <property type="molecule type" value="Genomic_DNA"/>
</dbReference>
<gene>
    <name evidence="2" type="ORF">EV356DRAFT_519520</name>
</gene>
<dbReference type="AlphaFoldDB" id="A0A6A6GY15"/>
<feature type="transmembrane region" description="Helical" evidence="1">
    <location>
        <begin position="263"/>
        <end position="284"/>
    </location>
</feature>
<sequence>MSGPLVLSAPVLGPLTTTFTPPSSCSNTYVFIANPSSAYFDEAPSSYFQAASCFNAYPMDDPSCAPSSLPSVLATADGWFGYSKYSPGLYCPAGHTTACLSARFSNGTESPAPKEMQFSIVNPPVAGETAASCCPSCFEAQDISGASCISFGWAGSITATKLCGTQPSAILTVPPVITSEWTSYGVETYQKDGSNVTTTVASSAAFGTMEQVTVFAPIVAMYWKDSDRLSISTAASSRTSYLSSPVAPNSPQHEGNLRPGTEAAIGVAIAVLILAVVALLMSLLRRRRKGRLGEYQTFGEYRKPELEASNRKGNPAYGGERVELPATEEAKELGKGMPHELAAPLAVHELEATGRSCTDRRNSV</sequence>
<organism evidence="2 3">
    <name type="scientific">Viridothelium virens</name>
    <name type="common">Speckled blister lichen</name>
    <name type="synonym">Trypethelium virens</name>
    <dbReference type="NCBI Taxonomy" id="1048519"/>
    <lineage>
        <taxon>Eukaryota</taxon>
        <taxon>Fungi</taxon>
        <taxon>Dikarya</taxon>
        <taxon>Ascomycota</taxon>
        <taxon>Pezizomycotina</taxon>
        <taxon>Dothideomycetes</taxon>
        <taxon>Dothideomycetes incertae sedis</taxon>
        <taxon>Trypetheliales</taxon>
        <taxon>Trypetheliaceae</taxon>
        <taxon>Viridothelium</taxon>
    </lineage>
</organism>
<evidence type="ECO:0000313" key="2">
    <source>
        <dbReference type="EMBL" id="KAF2230645.1"/>
    </source>
</evidence>
<evidence type="ECO:0000313" key="3">
    <source>
        <dbReference type="Proteomes" id="UP000800092"/>
    </source>
</evidence>
<evidence type="ECO:0000256" key="1">
    <source>
        <dbReference type="SAM" id="Phobius"/>
    </source>
</evidence>
<accession>A0A6A6GY15</accession>
<keyword evidence="1" id="KW-0812">Transmembrane</keyword>
<proteinExistence type="predicted"/>
<keyword evidence="1" id="KW-0472">Membrane</keyword>
<name>A0A6A6GY15_VIRVR</name>
<protein>
    <submittedName>
        <fullName evidence="2">Uncharacterized protein</fullName>
    </submittedName>
</protein>
<keyword evidence="1" id="KW-1133">Transmembrane helix</keyword>
<reference evidence="2" key="1">
    <citation type="journal article" date="2020" name="Stud. Mycol.">
        <title>101 Dothideomycetes genomes: a test case for predicting lifestyles and emergence of pathogens.</title>
        <authorList>
            <person name="Haridas S."/>
            <person name="Albert R."/>
            <person name="Binder M."/>
            <person name="Bloem J."/>
            <person name="Labutti K."/>
            <person name="Salamov A."/>
            <person name="Andreopoulos B."/>
            <person name="Baker S."/>
            <person name="Barry K."/>
            <person name="Bills G."/>
            <person name="Bluhm B."/>
            <person name="Cannon C."/>
            <person name="Castanera R."/>
            <person name="Culley D."/>
            <person name="Daum C."/>
            <person name="Ezra D."/>
            <person name="Gonzalez J."/>
            <person name="Henrissat B."/>
            <person name="Kuo A."/>
            <person name="Liang C."/>
            <person name="Lipzen A."/>
            <person name="Lutzoni F."/>
            <person name="Magnuson J."/>
            <person name="Mondo S."/>
            <person name="Nolan M."/>
            <person name="Ohm R."/>
            <person name="Pangilinan J."/>
            <person name="Park H.-J."/>
            <person name="Ramirez L."/>
            <person name="Alfaro M."/>
            <person name="Sun H."/>
            <person name="Tritt A."/>
            <person name="Yoshinaga Y."/>
            <person name="Zwiers L.-H."/>
            <person name="Turgeon B."/>
            <person name="Goodwin S."/>
            <person name="Spatafora J."/>
            <person name="Crous P."/>
            <person name="Grigoriev I."/>
        </authorList>
    </citation>
    <scope>NUCLEOTIDE SEQUENCE</scope>
    <source>
        <strain evidence="2">Tuck. ex Michener</strain>
    </source>
</reference>